<gene>
    <name evidence="1" type="ORF">Clacol_007908</name>
</gene>
<dbReference type="Pfam" id="PF07350">
    <property type="entry name" value="Gig2-like"/>
    <property type="match status" value="1"/>
</dbReference>
<dbReference type="Gene3D" id="2.60.120.330">
    <property type="entry name" value="B-lactam Antibiotic, Isopenicillin N Synthase, Chain"/>
    <property type="match status" value="1"/>
</dbReference>
<dbReference type="AlphaFoldDB" id="A0AAV5AG76"/>
<dbReference type="InterPro" id="IPR027443">
    <property type="entry name" value="IPNS-like_sf"/>
</dbReference>
<name>A0AAV5AG76_9AGAM</name>
<dbReference type="InterPro" id="IPR010856">
    <property type="entry name" value="Gig2-like"/>
</dbReference>
<proteinExistence type="predicted"/>
<organism evidence="1 2">
    <name type="scientific">Clathrus columnatus</name>
    <dbReference type="NCBI Taxonomy" id="1419009"/>
    <lineage>
        <taxon>Eukaryota</taxon>
        <taxon>Fungi</taxon>
        <taxon>Dikarya</taxon>
        <taxon>Basidiomycota</taxon>
        <taxon>Agaricomycotina</taxon>
        <taxon>Agaricomycetes</taxon>
        <taxon>Phallomycetidae</taxon>
        <taxon>Phallales</taxon>
        <taxon>Clathraceae</taxon>
        <taxon>Clathrus</taxon>
    </lineage>
</organism>
<keyword evidence="2" id="KW-1185">Reference proteome</keyword>
<comment type="caution">
    <text evidence="1">The sequence shown here is derived from an EMBL/GenBank/DDBJ whole genome shotgun (WGS) entry which is preliminary data.</text>
</comment>
<dbReference type="PANTHER" id="PTHR30613:SF1">
    <property type="entry name" value="DUF1479 DOMAIN PROTEIN (AFU_ORTHOLOGUE AFUA_5G09280)"/>
    <property type="match status" value="1"/>
</dbReference>
<dbReference type="EMBL" id="BPWL01000009">
    <property type="protein sequence ID" value="GJJ13652.1"/>
    <property type="molecule type" value="Genomic_DNA"/>
</dbReference>
<dbReference type="SUPFAM" id="SSF51197">
    <property type="entry name" value="Clavaminate synthase-like"/>
    <property type="match status" value="1"/>
</dbReference>
<evidence type="ECO:0000313" key="1">
    <source>
        <dbReference type="EMBL" id="GJJ13652.1"/>
    </source>
</evidence>
<dbReference type="PANTHER" id="PTHR30613">
    <property type="entry name" value="UNCHARACTERIZED PROTEIN YBIU-RELATED"/>
    <property type="match status" value="1"/>
</dbReference>
<reference evidence="1" key="1">
    <citation type="submission" date="2021-10" db="EMBL/GenBank/DDBJ databases">
        <title>De novo Genome Assembly of Clathrus columnatus (Basidiomycota, Fungi) Using Illumina and Nanopore Sequence Data.</title>
        <authorList>
            <person name="Ogiso-Tanaka E."/>
            <person name="Itagaki H."/>
            <person name="Hosoya T."/>
            <person name="Hosaka K."/>
        </authorList>
    </citation>
    <scope>NUCLEOTIDE SEQUENCE</scope>
    <source>
        <strain evidence="1">MO-923</strain>
    </source>
</reference>
<dbReference type="Proteomes" id="UP001050691">
    <property type="component" value="Unassembled WGS sequence"/>
</dbReference>
<accession>A0AAV5AG76</accession>
<evidence type="ECO:0000313" key="2">
    <source>
        <dbReference type="Proteomes" id="UP001050691"/>
    </source>
</evidence>
<sequence length="309" mass="35129">MANNSWSKSQIKARSHPNVMALQIWLNAFYHGEQLDALLKTSLAYADRIRLRQPGPERWDAHPPHIDGGGIERWEDLGFREVFKEIFAGDWKAHDPYDLSRRLQVNTNLYKRPGQSTIFRTFQGWLAMSDTKPNEGTLQVFPDIKLSNSYFILRPFFRPVEQPVSADPLDPQNWEFNTSNPDFPGIYPVGEYYLGPRPNDKTHPHLRLSETMTSVPHVKPGDMDLIHAVEFEHHGQNDSSVMYIPAVPATPYNKEYIIKQKEHFLIGKPPPDFPQNDGEIGFSNLGNENDIASDLGRIAMGLPVGEVAA</sequence>
<protein>
    <submittedName>
        <fullName evidence="1">Uncharacterized protein</fullName>
    </submittedName>
</protein>